<accession>A0A645JHP3</accession>
<evidence type="ECO:0000313" key="1">
    <source>
        <dbReference type="EMBL" id="MPN62956.1"/>
    </source>
</evidence>
<dbReference type="AlphaFoldDB" id="A0A645JHP3"/>
<proteinExistence type="predicted"/>
<comment type="caution">
    <text evidence="1">The sequence shown here is derived from an EMBL/GenBank/DDBJ whole genome shotgun (WGS) entry which is preliminary data.</text>
</comment>
<protein>
    <submittedName>
        <fullName evidence="1">Uncharacterized protein</fullName>
    </submittedName>
</protein>
<sequence>MSVVHQVFAALPDDLDIAGDTFRIAGNVEPDLADKITSLRRLQPKPLPGGALVASGKHLFERRHRASLSFAATAAPRGVFRYSSVTAGSSAASPASSPAAIIARTREAEMTSPPDAARLISVTSQPSPGKVSFNTEL</sequence>
<organism evidence="1">
    <name type="scientific">bioreactor metagenome</name>
    <dbReference type="NCBI Taxonomy" id="1076179"/>
    <lineage>
        <taxon>unclassified sequences</taxon>
        <taxon>metagenomes</taxon>
        <taxon>ecological metagenomes</taxon>
    </lineage>
</organism>
<gene>
    <name evidence="1" type="ORF">SDC9_210709</name>
</gene>
<dbReference type="EMBL" id="VSSQ01141678">
    <property type="protein sequence ID" value="MPN62956.1"/>
    <property type="molecule type" value="Genomic_DNA"/>
</dbReference>
<name>A0A645JHP3_9ZZZZ</name>
<reference evidence="1" key="1">
    <citation type="submission" date="2019-08" db="EMBL/GenBank/DDBJ databases">
        <authorList>
            <person name="Kucharzyk K."/>
            <person name="Murdoch R.W."/>
            <person name="Higgins S."/>
            <person name="Loffler F."/>
        </authorList>
    </citation>
    <scope>NUCLEOTIDE SEQUENCE</scope>
</reference>